<organism evidence="1 2">
    <name type="scientific">Alligator mississippiensis</name>
    <name type="common">American alligator</name>
    <dbReference type="NCBI Taxonomy" id="8496"/>
    <lineage>
        <taxon>Eukaryota</taxon>
        <taxon>Metazoa</taxon>
        <taxon>Chordata</taxon>
        <taxon>Craniata</taxon>
        <taxon>Vertebrata</taxon>
        <taxon>Euteleostomi</taxon>
        <taxon>Archelosauria</taxon>
        <taxon>Archosauria</taxon>
        <taxon>Crocodylia</taxon>
        <taxon>Alligatoridae</taxon>
        <taxon>Alligatorinae</taxon>
        <taxon>Alligator</taxon>
    </lineage>
</organism>
<dbReference type="Proteomes" id="UP000050525">
    <property type="component" value="Unassembled WGS sequence"/>
</dbReference>
<name>A0A151M9T4_ALLMI</name>
<dbReference type="AlphaFoldDB" id="A0A151M9T4"/>
<gene>
    <name evidence="1" type="ORF">Y1Q_0001536</name>
</gene>
<dbReference type="EMBL" id="AKHW03006295">
    <property type="protein sequence ID" value="KYO21286.1"/>
    <property type="molecule type" value="Genomic_DNA"/>
</dbReference>
<comment type="caution">
    <text evidence="1">The sequence shown here is derived from an EMBL/GenBank/DDBJ whole genome shotgun (WGS) entry which is preliminary data.</text>
</comment>
<sequence>MKAICENPAAGGGGLPVVGGFHSSPWLEPLSVHWLPMTSDPSRPCTFAPRLPHRLQDLERFPFSKPFAPCSSPSLSA</sequence>
<proteinExistence type="predicted"/>
<accession>A0A151M9T4</accession>
<evidence type="ECO:0000313" key="2">
    <source>
        <dbReference type="Proteomes" id="UP000050525"/>
    </source>
</evidence>
<evidence type="ECO:0000313" key="1">
    <source>
        <dbReference type="EMBL" id="KYO21286.1"/>
    </source>
</evidence>
<reference evidence="1 2" key="1">
    <citation type="journal article" date="2012" name="Genome Biol.">
        <title>Sequencing three crocodilian genomes to illuminate the evolution of archosaurs and amniotes.</title>
        <authorList>
            <person name="St John J.A."/>
            <person name="Braun E.L."/>
            <person name="Isberg S.R."/>
            <person name="Miles L.G."/>
            <person name="Chong A.Y."/>
            <person name="Gongora J."/>
            <person name="Dalzell P."/>
            <person name="Moran C."/>
            <person name="Bed'hom B."/>
            <person name="Abzhanov A."/>
            <person name="Burgess S.C."/>
            <person name="Cooksey A.M."/>
            <person name="Castoe T.A."/>
            <person name="Crawford N.G."/>
            <person name="Densmore L.D."/>
            <person name="Drew J.C."/>
            <person name="Edwards S.V."/>
            <person name="Faircloth B.C."/>
            <person name="Fujita M.K."/>
            <person name="Greenwold M.J."/>
            <person name="Hoffmann F.G."/>
            <person name="Howard J.M."/>
            <person name="Iguchi T."/>
            <person name="Janes D.E."/>
            <person name="Khan S.Y."/>
            <person name="Kohno S."/>
            <person name="de Koning A.J."/>
            <person name="Lance S.L."/>
            <person name="McCarthy F.M."/>
            <person name="McCormack J.E."/>
            <person name="Merchant M.E."/>
            <person name="Peterson D.G."/>
            <person name="Pollock D.D."/>
            <person name="Pourmand N."/>
            <person name="Raney B.J."/>
            <person name="Roessler K.A."/>
            <person name="Sanford J.R."/>
            <person name="Sawyer R.H."/>
            <person name="Schmidt C.J."/>
            <person name="Triplett E.W."/>
            <person name="Tuberville T.D."/>
            <person name="Venegas-Anaya M."/>
            <person name="Howard J.T."/>
            <person name="Jarvis E.D."/>
            <person name="Guillette L.J.Jr."/>
            <person name="Glenn T.C."/>
            <person name="Green R.E."/>
            <person name="Ray D.A."/>
        </authorList>
    </citation>
    <scope>NUCLEOTIDE SEQUENCE [LARGE SCALE GENOMIC DNA]</scope>
    <source>
        <strain evidence="1">KSC_2009_1</strain>
    </source>
</reference>
<protein>
    <submittedName>
        <fullName evidence="1">Uncharacterized protein</fullName>
    </submittedName>
</protein>
<keyword evidence="2" id="KW-1185">Reference proteome</keyword>